<feature type="transmembrane region" description="Helical" evidence="2">
    <location>
        <begin position="1668"/>
        <end position="1687"/>
    </location>
</feature>
<keyword evidence="2" id="KW-0472">Membrane</keyword>
<feature type="region of interest" description="Disordered" evidence="1">
    <location>
        <begin position="97"/>
        <end position="171"/>
    </location>
</feature>
<feature type="transmembrane region" description="Helical" evidence="2">
    <location>
        <begin position="1581"/>
        <end position="1600"/>
    </location>
</feature>
<name>A0ABW5RIB1_9MICO</name>
<evidence type="ECO:0000313" key="3">
    <source>
        <dbReference type="EMBL" id="MFD2674836.1"/>
    </source>
</evidence>
<feature type="transmembrane region" description="Helical" evidence="2">
    <location>
        <begin position="917"/>
        <end position="933"/>
    </location>
</feature>
<feature type="transmembrane region" description="Helical" evidence="2">
    <location>
        <begin position="1016"/>
        <end position="1034"/>
    </location>
</feature>
<feature type="transmembrane region" description="Helical" evidence="2">
    <location>
        <begin position="1612"/>
        <end position="1631"/>
    </location>
</feature>
<gene>
    <name evidence="3" type="ORF">ACFSUQ_05920</name>
</gene>
<feature type="transmembrane region" description="Helical" evidence="2">
    <location>
        <begin position="1358"/>
        <end position="1379"/>
    </location>
</feature>
<feature type="transmembrane region" description="Helical" evidence="2">
    <location>
        <begin position="797"/>
        <end position="817"/>
    </location>
</feature>
<feature type="transmembrane region" description="Helical" evidence="2">
    <location>
        <begin position="1744"/>
        <end position="1764"/>
    </location>
</feature>
<feature type="transmembrane region" description="Helical" evidence="2">
    <location>
        <begin position="1040"/>
        <end position="1060"/>
    </location>
</feature>
<feature type="transmembrane region" description="Helical" evidence="2">
    <location>
        <begin position="1693"/>
        <end position="1713"/>
    </location>
</feature>
<feature type="transmembrane region" description="Helical" evidence="2">
    <location>
        <begin position="1327"/>
        <end position="1346"/>
    </location>
</feature>
<feature type="transmembrane region" description="Helical" evidence="2">
    <location>
        <begin position="1270"/>
        <end position="1288"/>
    </location>
</feature>
<feature type="transmembrane region" description="Helical" evidence="2">
    <location>
        <begin position="238"/>
        <end position="261"/>
    </location>
</feature>
<feature type="compositionally biased region" description="Pro residues" evidence="1">
    <location>
        <begin position="134"/>
        <end position="152"/>
    </location>
</feature>
<feature type="transmembrane region" description="Helical" evidence="2">
    <location>
        <begin position="824"/>
        <end position="845"/>
    </location>
</feature>
<sequence>MSDVHSGQSPVFPTSANQLRDTSLCPLCFVPSHGAVRCANCDLALDDPALATIYNASLQAASAIEDRSVGLSELWQSQQAEARAAEAARAERLVNEEVEAAKHSSTEAPQLTPEFTGAAPVPVTTDQSLFGQPAPLPQAQPFPGVPLPPPAPAQVQQPVPPQEQLSTPSKPRRSSVQLTLLGTGIAFLAIAAAVFLTVAFIMFSLEVKALIIAGVTAGVILLASYLRKRKLGATAEGIAVLGIAFLGLDAWACHALNLFGLNGVPTVLYWGVGTLSLAAFCIFWSRLSKLRAPTLVAAAAIPPGLTLLMAGLVPASALTSSLTGVACAAGAMSLLAANRLWRKPRSASNPSTDQVEPSAGAHPAANGVDREPALLTVLASQVLAGVGAVLLMQQLVVGWSPDASSRAALTGLKVLASVVLVAAGAALMSSGRIIDRAMQVPRLFTPHQWSWLRTSGWILGAFMWSRASLILTAFLLPKAKSNLFDGLITSVILTSLGFAFPLFLLVTYTWSRSLRAPTVPLLPPSQPVVPQPMVTVSSLPGSTGLAPQVYAAPSMMSGIGPHASPRRLVPLRAEVAWLVLGLAVSIVPALWFSVLEAVQRFASPFEGMPDAEMYDWNSNLVAFVSTAVLVIGGCLVWLRYSLRDANLPQPGYRCRLERAVAPWQLALAFLVPLAALMFPFGPSIAVSVSIWALSATYLLLARVGRFPLPVAATGFTVSTLVFAAHIGAFTLPASAVLLAAAAVCLTARHIRTETPHRNFAVAAGLAVISAAFIGNVNNTLYPHSTAVDAGTAPMFQWVVLVTIVAPLAFALSAFIHIPKLHDSVAGLWCAATGIALTLIGVVRVYLSRSHFTDFTKFVLSAVAVIAIVAVAVLVIRRTRNPETRSMSIGTARVLNLALVPTSPLLALPFVTDERSCWFALALTPLAGAFGLAAERFAVVRERTAQAFVTPPTEIALAVLGIYGASNLVIVLNLTNFPGAGEIWMAVVGCTAAVLLCLAPGFGALSPRHPVHAASPWAAGAIFAVLSGAVVEATVPSPMVIAILGGCILVLVIAAVTQFAHPVRRRRFVHVTTGSVVLATVVTMSALLIDREQWVPGPLVAIAVGIAVLVAVAWVCRADYTRLTRVITTLVVAPMTAFAAIVAHQTTWLSVKSDVVSIIGAGGLGETVHQLFGFLVVAVLLAGLLYAILSCDRATLLDTTSNDTSPPAAPAQTSGQHRALAENAARLPRTPLVAAVMLVSIGTIVLTWFAIVPQSGSVPGFDGIPPLSLWGIGYLVGSLMLSLAMLIAMRIAWPIVAATKLTLLYVLAIVAINGVGGFALPAVTASDLPMRIIAMCIAAIGIALCLTPGGQRGLRDLRIGATAPFVTAFLLAAPIAWPLWNVTVTGLAGVGMAAGLAARRRTVNPNVVFWGSAAATCYPTYAALVHESSANWQTAGGGFDTPISPLAVGVCASGLALIIAAFAMHPTLSRYAAEAAPASPGAASAARVQPLQLLVPILRALGAILAIVSFANIVFTPGTLNSQLQSMLWAALIAIALVALALTVTFDRFNSPYEGAVYAAAAPWPIVAVLFGAPAFAGAMPAVWPVSFAWIAVVGLAVAGANATRTSLRRLRIPLYGAVVSTTLIAAVLLLAAAGDPGNDPADLTLYVPVFLAVFAAGWMLLRRIPAATSWSTLGAGSLLLAITVLAAEGLESTAIRIAVATVLVAALLVLGSVGKLQAPFLVGAIAAVVHLVILWRTFIPELAVPWWVWLALAGTALIVIAATYEARLRDAKRIAHHIKNLR</sequence>
<evidence type="ECO:0000313" key="4">
    <source>
        <dbReference type="Proteomes" id="UP001597453"/>
    </source>
</evidence>
<dbReference type="Proteomes" id="UP001597453">
    <property type="component" value="Unassembled WGS sequence"/>
</dbReference>
<feature type="transmembrane region" description="Helical" evidence="2">
    <location>
        <begin position="575"/>
        <end position="598"/>
    </location>
</feature>
<feature type="transmembrane region" description="Helical" evidence="2">
    <location>
        <begin position="1526"/>
        <end position="1543"/>
    </location>
</feature>
<feature type="transmembrane region" description="Helical" evidence="2">
    <location>
        <begin position="982"/>
        <end position="1004"/>
    </location>
</feature>
<feature type="transmembrane region" description="Helical" evidence="2">
    <location>
        <begin position="1094"/>
        <end position="1114"/>
    </location>
</feature>
<dbReference type="NCBIfam" id="NF047321">
    <property type="entry name" value="SCO7613_CTERM"/>
    <property type="match status" value="1"/>
</dbReference>
<feature type="transmembrane region" description="Helical" evidence="2">
    <location>
        <begin position="455"/>
        <end position="475"/>
    </location>
</feature>
<feature type="transmembrane region" description="Helical" evidence="2">
    <location>
        <begin position="487"/>
        <end position="508"/>
    </location>
</feature>
<feature type="transmembrane region" description="Helical" evidence="2">
    <location>
        <begin position="1231"/>
        <end position="1250"/>
    </location>
</feature>
<feature type="transmembrane region" description="Helical" evidence="2">
    <location>
        <begin position="1126"/>
        <end position="1150"/>
    </location>
</feature>
<feature type="transmembrane region" description="Helical" evidence="2">
    <location>
        <begin position="887"/>
        <end position="911"/>
    </location>
</feature>
<feature type="transmembrane region" description="Helical" evidence="2">
    <location>
        <begin position="178"/>
        <end position="203"/>
    </location>
</feature>
<feature type="transmembrane region" description="Helical" evidence="2">
    <location>
        <begin position="373"/>
        <end position="392"/>
    </location>
</feature>
<feature type="transmembrane region" description="Helical" evidence="2">
    <location>
        <begin position="729"/>
        <end position="747"/>
    </location>
</feature>
<feature type="transmembrane region" description="Helical" evidence="2">
    <location>
        <begin position="209"/>
        <end position="226"/>
    </location>
</feature>
<feature type="transmembrane region" description="Helical" evidence="2">
    <location>
        <begin position="759"/>
        <end position="777"/>
    </location>
</feature>
<keyword evidence="4" id="KW-1185">Reference proteome</keyword>
<feature type="transmembrane region" description="Helical" evidence="2">
    <location>
        <begin position="412"/>
        <end position="434"/>
    </location>
</feature>
<feature type="transmembrane region" description="Helical" evidence="2">
    <location>
        <begin position="659"/>
        <end position="678"/>
    </location>
</feature>
<dbReference type="RefSeq" id="WP_159421367.1">
    <property type="nucleotide sequence ID" value="NZ_JBHUNF010000003.1"/>
</dbReference>
<evidence type="ECO:0000256" key="2">
    <source>
        <dbReference type="SAM" id="Phobius"/>
    </source>
</evidence>
<dbReference type="InterPro" id="IPR058062">
    <property type="entry name" value="SCO7613_C"/>
</dbReference>
<feature type="transmembrane region" description="Helical" evidence="2">
    <location>
        <begin position="267"/>
        <end position="285"/>
    </location>
</feature>
<feature type="transmembrane region" description="Helical" evidence="2">
    <location>
        <begin position="1067"/>
        <end position="1088"/>
    </location>
</feature>
<feature type="transmembrane region" description="Helical" evidence="2">
    <location>
        <begin position="857"/>
        <end position="875"/>
    </location>
</feature>
<feature type="transmembrane region" description="Helical" evidence="2">
    <location>
        <begin position="1555"/>
        <end position="1575"/>
    </location>
</feature>
<feature type="transmembrane region" description="Helical" evidence="2">
    <location>
        <begin position="292"/>
        <end position="312"/>
    </location>
</feature>
<feature type="transmembrane region" description="Helical" evidence="2">
    <location>
        <begin position="1492"/>
        <end position="1514"/>
    </location>
</feature>
<feature type="transmembrane region" description="Helical" evidence="2">
    <location>
        <begin position="1300"/>
        <end position="1321"/>
    </location>
</feature>
<keyword evidence="2" id="KW-1133">Transmembrane helix</keyword>
<dbReference type="EMBL" id="JBHUNF010000003">
    <property type="protein sequence ID" value="MFD2674836.1"/>
    <property type="molecule type" value="Genomic_DNA"/>
</dbReference>
<feature type="transmembrane region" description="Helical" evidence="2">
    <location>
        <begin position="318"/>
        <end position="337"/>
    </location>
</feature>
<feature type="transmembrane region" description="Helical" evidence="2">
    <location>
        <begin position="1170"/>
        <end position="1188"/>
    </location>
</feature>
<organism evidence="3 4">
    <name type="scientific">Gulosibacter bifidus</name>
    <dbReference type="NCBI Taxonomy" id="272239"/>
    <lineage>
        <taxon>Bacteria</taxon>
        <taxon>Bacillati</taxon>
        <taxon>Actinomycetota</taxon>
        <taxon>Actinomycetes</taxon>
        <taxon>Micrococcales</taxon>
        <taxon>Microbacteriaceae</taxon>
        <taxon>Gulosibacter</taxon>
    </lineage>
</organism>
<proteinExistence type="predicted"/>
<feature type="transmembrane region" description="Helical" evidence="2">
    <location>
        <begin position="1643"/>
        <end position="1661"/>
    </location>
</feature>
<protein>
    <submittedName>
        <fullName evidence="3">SCO7613 C-terminal domain-containing membrane protein</fullName>
    </submittedName>
</protein>
<reference evidence="4" key="1">
    <citation type="journal article" date="2019" name="Int. J. Syst. Evol. Microbiol.">
        <title>The Global Catalogue of Microorganisms (GCM) 10K type strain sequencing project: providing services to taxonomists for standard genome sequencing and annotation.</title>
        <authorList>
            <consortium name="The Broad Institute Genomics Platform"/>
            <consortium name="The Broad Institute Genome Sequencing Center for Infectious Disease"/>
            <person name="Wu L."/>
            <person name="Ma J."/>
        </authorList>
    </citation>
    <scope>NUCLEOTIDE SEQUENCE [LARGE SCALE GENOMIC DNA]</scope>
    <source>
        <strain evidence="4">TISTR 1511</strain>
    </source>
</reference>
<feature type="transmembrane region" description="Helical" evidence="2">
    <location>
        <begin position="954"/>
        <end position="976"/>
    </location>
</feature>
<feature type="transmembrane region" description="Helical" evidence="2">
    <location>
        <begin position="1720"/>
        <end position="1738"/>
    </location>
</feature>
<accession>A0ABW5RIB1</accession>
<feature type="transmembrane region" description="Helical" evidence="2">
    <location>
        <begin position="1442"/>
        <end position="1462"/>
    </location>
</feature>
<feature type="transmembrane region" description="Helical" evidence="2">
    <location>
        <begin position="618"/>
        <end position="638"/>
    </location>
</feature>
<keyword evidence="2" id="KW-0812">Transmembrane</keyword>
<comment type="caution">
    <text evidence="3">The sequence shown here is derived from an EMBL/GenBank/DDBJ whole genome shotgun (WGS) entry which is preliminary data.</text>
</comment>
<evidence type="ECO:0000256" key="1">
    <source>
        <dbReference type="SAM" id="MobiDB-lite"/>
    </source>
</evidence>